<feature type="domain" description="NADH:quinone oxidoreductase/Mrp antiporter transmembrane" evidence="7">
    <location>
        <begin position="125"/>
        <end position="416"/>
    </location>
</feature>
<organism evidence="8">
    <name type="scientific">Thermosulfidibacter takaii</name>
    <dbReference type="NCBI Taxonomy" id="412593"/>
    <lineage>
        <taxon>Bacteria</taxon>
        <taxon>Pseudomonadati</taxon>
        <taxon>Thermosulfidibacterota</taxon>
        <taxon>Thermosulfidibacteria</taxon>
        <taxon>Thermosulfidibacterales</taxon>
        <taxon>Thermosulfidibacteraceae</taxon>
    </lineage>
</organism>
<evidence type="ECO:0000256" key="2">
    <source>
        <dbReference type="ARBA" id="ARBA00022692"/>
    </source>
</evidence>
<comment type="caution">
    <text evidence="8">The sequence shown here is derived from an EMBL/GenBank/DDBJ whole genome shotgun (WGS) entry which is preliminary data.</text>
</comment>
<evidence type="ECO:0000259" key="7">
    <source>
        <dbReference type="Pfam" id="PF00361"/>
    </source>
</evidence>
<keyword evidence="5" id="KW-0874">Quinone</keyword>
<keyword evidence="2 5" id="KW-0812">Transmembrane</keyword>
<comment type="function">
    <text evidence="5">NDH-1 shuttles electrons from NADH, via FMN and iron-sulfur (Fe-S) centers, to quinones in the respiratory chain. The immediate electron acceptor for the enzyme in this species is believed to be ubiquinone. Couples the redox reaction to proton translocation (for every two electrons transferred, four hydrogen ions are translocated across the cytoplasmic membrane), and thus conserves the redox energy in a proton gradient.</text>
</comment>
<dbReference type="GO" id="GO:0048038">
    <property type="term" value="F:quinone binding"/>
    <property type="evidence" value="ECO:0007669"/>
    <property type="project" value="UniProtKB-KW"/>
</dbReference>
<evidence type="ECO:0000313" key="8">
    <source>
        <dbReference type="EMBL" id="HDD52968.1"/>
    </source>
</evidence>
<feature type="transmembrane region" description="Helical" evidence="5">
    <location>
        <begin position="12"/>
        <end position="32"/>
    </location>
</feature>
<feature type="transmembrane region" description="Helical" evidence="5">
    <location>
        <begin position="299"/>
        <end position="318"/>
    </location>
</feature>
<keyword evidence="5" id="KW-1278">Translocase</keyword>
<dbReference type="AlphaFoldDB" id="A0A7C0U600"/>
<dbReference type="GO" id="GO:0008137">
    <property type="term" value="F:NADH dehydrogenase (ubiquinone) activity"/>
    <property type="evidence" value="ECO:0007669"/>
    <property type="project" value="InterPro"/>
</dbReference>
<dbReference type="NCBIfam" id="TIGR01770">
    <property type="entry name" value="NDH_I_N"/>
    <property type="match status" value="1"/>
</dbReference>
<protein>
    <recommendedName>
        <fullName evidence="5">NADH-quinone oxidoreductase subunit N</fullName>
        <ecNumber evidence="5">7.1.1.-</ecNumber>
    </recommendedName>
    <alternativeName>
        <fullName evidence="5">NADH dehydrogenase I subunit N</fullName>
    </alternativeName>
    <alternativeName>
        <fullName evidence="5">NDH-1 subunit N</fullName>
    </alternativeName>
</protein>
<evidence type="ECO:0000256" key="5">
    <source>
        <dbReference type="HAMAP-Rule" id="MF_00445"/>
    </source>
</evidence>
<proteinExistence type="inferred from homology"/>
<dbReference type="GO" id="GO:0005886">
    <property type="term" value="C:plasma membrane"/>
    <property type="evidence" value="ECO:0007669"/>
    <property type="project" value="UniProtKB-SubCell"/>
</dbReference>
<feature type="transmembrane region" description="Helical" evidence="5">
    <location>
        <begin position="324"/>
        <end position="348"/>
    </location>
</feature>
<comment type="subunit">
    <text evidence="5">NDH-1 is composed of 14 different subunits. Subunits NuoA, H, J, K, L, M, N constitute the membrane sector of the complex.</text>
</comment>
<feature type="transmembrane region" description="Helical" evidence="5">
    <location>
        <begin position="369"/>
        <end position="391"/>
    </location>
</feature>
<comment type="catalytic activity">
    <reaction evidence="5">
        <text>a quinone + NADH + 5 H(+)(in) = a quinol + NAD(+) + 4 H(+)(out)</text>
        <dbReference type="Rhea" id="RHEA:57888"/>
        <dbReference type="ChEBI" id="CHEBI:15378"/>
        <dbReference type="ChEBI" id="CHEBI:24646"/>
        <dbReference type="ChEBI" id="CHEBI:57540"/>
        <dbReference type="ChEBI" id="CHEBI:57945"/>
        <dbReference type="ChEBI" id="CHEBI:132124"/>
    </reaction>
</comment>
<comment type="subcellular location">
    <subcellularLocation>
        <location evidence="5">Cell membrane</location>
        <topology evidence="5">Multi-pass membrane protein</topology>
    </subcellularLocation>
    <subcellularLocation>
        <location evidence="1">Endomembrane system</location>
        <topology evidence="1">Multi-pass membrane protein</topology>
    </subcellularLocation>
    <subcellularLocation>
        <location evidence="6">Membrane</location>
        <topology evidence="6">Multi-pass membrane protein</topology>
    </subcellularLocation>
</comment>
<comment type="similarity">
    <text evidence="5">Belongs to the complex I subunit 2 family.</text>
</comment>
<dbReference type="GO" id="GO:0042773">
    <property type="term" value="P:ATP synthesis coupled electron transport"/>
    <property type="evidence" value="ECO:0007669"/>
    <property type="project" value="InterPro"/>
</dbReference>
<keyword evidence="5" id="KW-1003">Cell membrane</keyword>
<dbReference type="InterPro" id="IPR010096">
    <property type="entry name" value="NADH-Q_OxRdtase_suN/2"/>
</dbReference>
<feature type="transmembrane region" description="Helical" evidence="5">
    <location>
        <begin position="445"/>
        <end position="464"/>
    </location>
</feature>
<name>A0A7C0U600_9BACT</name>
<feature type="transmembrane region" description="Helical" evidence="5">
    <location>
        <begin position="162"/>
        <end position="183"/>
    </location>
</feature>
<keyword evidence="5" id="KW-0813">Transport</keyword>
<dbReference type="HAMAP" id="MF_00445">
    <property type="entry name" value="NDH1_NuoN_1"/>
    <property type="match status" value="1"/>
</dbReference>
<evidence type="ECO:0000256" key="4">
    <source>
        <dbReference type="ARBA" id="ARBA00023136"/>
    </source>
</evidence>
<evidence type="ECO:0000256" key="3">
    <source>
        <dbReference type="ARBA" id="ARBA00022989"/>
    </source>
</evidence>
<keyword evidence="5" id="KW-0520">NAD</keyword>
<feature type="transmembrane region" description="Helical" evidence="5">
    <location>
        <begin position="128"/>
        <end position="150"/>
    </location>
</feature>
<sequence length="481" mass="51507">MIGELTISIKPLLPVITLVVTAVTILFVDVFGTRDNESHYGYLGLVGLALAAWFTLGLWDKSSLTFASTFITDKLSVLTSLTYFLIAGLTFLFSPGYLHHEGRNLGEYYALVLFAVVGLIFMTSAQHLILFFIGLEVLSIALYALAGFVRQRDLCNEAALKYLFLGGFSSAILLMGLAVIYGVTNSLYLHQVARYVAAHGASATFILGMSLVMVGFFFKISAAPFHAWAPDVYGGAPAPVAGFMATAAKVAVFAVILRFLDSAVFSVKSHWIAMVVVVSVLSMVIGNFAALRQENIKRMLAYSSIAHAGYALVGVAAASRQGGAAVVFYMLAYSLMNLGAFGVVALVGRQNESYVNISDYAGLAAKRPVLAAAMAICLFSLAGIPGTAGFMGKFYVFAAGVKAGQIPLVVIAVLNSAVAAYYYLRVVYMMYMEEPREEYQISFHPAAVVALLVIVVGIFQLGIIPGSLLSASYSSFALFTF</sequence>
<keyword evidence="3 5" id="KW-1133">Transmembrane helix</keyword>
<reference evidence="8" key="1">
    <citation type="journal article" date="2020" name="mSystems">
        <title>Genome- and Community-Level Interaction Insights into Carbon Utilization and Element Cycling Functions of Hydrothermarchaeota in Hydrothermal Sediment.</title>
        <authorList>
            <person name="Zhou Z."/>
            <person name="Liu Y."/>
            <person name="Xu W."/>
            <person name="Pan J."/>
            <person name="Luo Z.H."/>
            <person name="Li M."/>
        </authorList>
    </citation>
    <scope>NUCLEOTIDE SEQUENCE [LARGE SCALE GENOMIC DNA]</scope>
    <source>
        <strain evidence="8">HyVt-115</strain>
    </source>
</reference>
<feature type="transmembrane region" description="Helical" evidence="5">
    <location>
        <begin position="195"/>
        <end position="218"/>
    </location>
</feature>
<keyword evidence="5" id="KW-0830">Ubiquinone</keyword>
<evidence type="ECO:0000256" key="6">
    <source>
        <dbReference type="RuleBase" id="RU000320"/>
    </source>
</evidence>
<feature type="transmembrane region" description="Helical" evidence="5">
    <location>
        <begin position="238"/>
        <end position="259"/>
    </location>
</feature>
<feature type="transmembrane region" description="Helical" evidence="5">
    <location>
        <begin position="271"/>
        <end position="290"/>
    </location>
</feature>
<dbReference type="Pfam" id="PF00361">
    <property type="entry name" value="Proton_antipo_M"/>
    <property type="match status" value="1"/>
</dbReference>
<evidence type="ECO:0000256" key="1">
    <source>
        <dbReference type="ARBA" id="ARBA00004127"/>
    </source>
</evidence>
<feature type="transmembrane region" description="Helical" evidence="5">
    <location>
        <begin position="75"/>
        <end position="93"/>
    </location>
</feature>
<accession>A0A7C0U600</accession>
<gene>
    <name evidence="5" type="primary">nuoN</name>
    <name evidence="8" type="ORF">ENF32_02725</name>
</gene>
<dbReference type="Proteomes" id="UP000885690">
    <property type="component" value="Unassembled WGS sequence"/>
</dbReference>
<feature type="transmembrane region" description="Helical" evidence="5">
    <location>
        <begin position="403"/>
        <end position="424"/>
    </location>
</feature>
<dbReference type="EC" id="7.1.1.-" evidence="5"/>
<dbReference type="PANTHER" id="PTHR22773">
    <property type="entry name" value="NADH DEHYDROGENASE"/>
    <property type="match status" value="1"/>
</dbReference>
<keyword evidence="4 5" id="KW-0472">Membrane</keyword>
<feature type="transmembrane region" description="Helical" evidence="5">
    <location>
        <begin position="39"/>
        <end position="59"/>
    </location>
</feature>
<feature type="transmembrane region" description="Helical" evidence="5">
    <location>
        <begin position="105"/>
        <end position="122"/>
    </location>
</feature>
<dbReference type="GO" id="GO:0012505">
    <property type="term" value="C:endomembrane system"/>
    <property type="evidence" value="ECO:0007669"/>
    <property type="project" value="UniProtKB-SubCell"/>
</dbReference>
<dbReference type="EMBL" id="DQWS01000105">
    <property type="protein sequence ID" value="HDD52968.1"/>
    <property type="molecule type" value="Genomic_DNA"/>
</dbReference>
<dbReference type="PRINTS" id="PR01434">
    <property type="entry name" value="NADHDHGNASE5"/>
</dbReference>
<dbReference type="InterPro" id="IPR001750">
    <property type="entry name" value="ND/Mrp_TM"/>
</dbReference>
<dbReference type="GO" id="GO:0050136">
    <property type="term" value="F:NADH dehydrogenase (quinone) (non-electrogenic) activity"/>
    <property type="evidence" value="ECO:0007669"/>
    <property type="project" value="UniProtKB-UniRule"/>
</dbReference>